<evidence type="ECO:0000313" key="2">
    <source>
        <dbReference type="Proteomes" id="UP000823775"/>
    </source>
</evidence>
<name>A0ABS8RX96_DATST</name>
<evidence type="ECO:0000313" key="1">
    <source>
        <dbReference type="EMBL" id="MCD7450234.1"/>
    </source>
</evidence>
<organism evidence="1 2">
    <name type="scientific">Datura stramonium</name>
    <name type="common">Jimsonweed</name>
    <name type="synonym">Common thornapple</name>
    <dbReference type="NCBI Taxonomy" id="4076"/>
    <lineage>
        <taxon>Eukaryota</taxon>
        <taxon>Viridiplantae</taxon>
        <taxon>Streptophyta</taxon>
        <taxon>Embryophyta</taxon>
        <taxon>Tracheophyta</taxon>
        <taxon>Spermatophyta</taxon>
        <taxon>Magnoliopsida</taxon>
        <taxon>eudicotyledons</taxon>
        <taxon>Gunneridae</taxon>
        <taxon>Pentapetalae</taxon>
        <taxon>asterids</taxon>
        <taxon>lamiids</taxon>
        <taxon>Solanales</taxon>
        <taxon>Solanaceae</taxon>
        <taxon>Solanoideae</taxon>
        <taxon>Datureae</taxon>
        <taxon>Datura</taxon>
    </lineage>
</organism>
<dbReference type="Proteomes" id="UP000823775">
    <property type="component" value="Unassembled WGS sequence"/>
</dbReference>
<proteinExistence type="predicted"/>
<dbReference type="EMBL" id="JACEIK010000122">
    <property type="protein sequence ID" value="MCD7450234.1"/>
    <property type="molecule type" value="Genomic_DNA"/>
</dbReference>
<accession>A0ABS8RX96</accession>
<gene>
    <name evidence="1" type="ORF">HAX54_004679</name>
</gene>
<reference evidence="1 2" key="1">
    <citation type="journal article" date="2021" name="BMC Genomics">
        <title>Datura genome reveals duplications of psychoactive alkaloid biosynthetic genes and high mutation rate following tissue culture.</title>
        <authorList>
            <person name="Rajewski A."/>
            <person name="Carter-House D."/>
            <person name="Stajich J."/>
            <person name="Litt A."/>
        </authorList>
    </citation>
    <scope>NUCLEOTIDE SEQUENCE [LARGE SCALE GENOMIC DNA]</scope>
    <source>
        <strain evidence="1">AR-01</strain>
    </source>
</reference>
<comment type="caution">
    <text evidence="1">The sequence shown here is derived from an EMBL/GenBank/DDBJ whole genome shotgun (WGS) entry which is preliminary data.</text>
</comment>
<sequence>MFISIQWNQLQFLEVGGFAQQQSAALREGLGVLKSYILDRGGGIAGVRFGKRSHIINKQSDLRKHGIRLADLDRILVPIIHLFVNSSGHPFHANHKDIGRDRVPCLMPLMG</sequence>
<protein>
    <submittedName>
        <fullName evidence="1">Uncharacterized protein</fullName>
    </submittedName>
</protein>
<keyword evidence="2" id="KW-1185">Reference proteome</keyword>